<dbReference type="GeneID" id="107493839"/>
<dbReference type="PANTHER" id="PTHR33067">
    <property type="entry name" value="RNA-DIRECTED DNA POLYMERASE-RELATED"/>
    <property type="match status" value="1"/>
</dbReference>
<dbReference type="InterPro" id="IPR021109">
    <property type="entry name" value="Peptidase_aspartic_dom_sf"/>
</dbReference>
<reference evidence="2" key="2">
    <citation type="submission" date="2025-08" db="UniProtKB">
        <authorList>
            <consortium name="RefSeq"/>
        </authorList>
    </citation>
    <scope>IDENTIFICATION</scope>
    <source>
        <tissue evidence="2">Whole plant</tissue>
    </source>
</reference>
<dbReference type="Proteomes" id="UP000515211">
    <property type="component" value="Chromosome 6"/>
</dbReference>
<dbReference type="Gene3D" id="2.40.70.10">
    <property type="entry name" value="Acid Proteases"/>
    <property type="match status" value="1"/>
</dbReference>
<dbReference type="CDD" id="cd00303">
    <property type="entry name" value="retropepsin_like"/>
    <property type="match status" value="1"/>
</dbReference>
<gene>
    <name evidence="2" type="primary">LOC107493839</name>
</gene>
<dbReference type="RefSeq" id="XP_015970360.1">
    <property type="nucleotide sequence ID" value="XM_016114874.1"/>
</dbReference>
<dbReference type="PANTHER" id="PTHR33067:SF31">
    <property type="entry name" value="RNA-DIRECTED DNA POLYMERASE"/>
    <property type="match status" value="1"/>
</dbReference>
<dbReference type="KEGG" id="adu:107493839"/>
<accession>A0A6P4DWM3</accession>
<keyword evidence="1" id="KW-1185">Reference proteome</keyword>
<evidence type="ECO:0000313" key="2">
    <source>
        <dbReference type="RefSeq" id="XP_015970360.1"/>
    </source>
</evidence>
<proteinExistence type="predicted"/>
<protein>
    <submittedName>
        <fullName evidence="2">Uncharacterized protein LOC107493839</fullName>
    </submittedName>
</protein>
<sequence length="335" mass="37788">MAETRSSIRNLEVQVGQLSKRIPEDFSNTFLINTEVNPREECKTLTMGAEAEFKEEYAAKNLKENKALEETRSVLLHTPMEMQGSEEQPSPNVQKETEDEKLAQFLAVLRKMQVNISFAEVLKKKPPYIACLKSVTSEKTALRRDETVVLTKKYNALVQRKLPPKILDPGSFLIPCTIGTITFEKSLCDLGSSINLMPLFVMRKLGIQEVLPTKISLEMADKSLKWAYGLVENVLIKIEDLYLPAYFVIINTGEDKNDSIILGRPFLATGKALIDVEKGELILRLWKDHILFKISNPHSFLDKGGTTVQHLVFQPSLSVQSLTEPPDIKPKFGVR</sequence>
<dbReference type="OrthoDB" id="1001300at2759"/>
<reference evidence="1" key="1">
    <citation type="journal article" date="2016" name="Nat. Genet.">
        <title>The genome sequences of Arachis duranensis and Arachis ipaensis, the diploid ancestors of cultivated peanut.</title>
        <authorList>
            <person name="Bertioli D.J."/>
            <person name="Cannon S.B."/>
            <person name="Froenicke L."/>
            <person name="Huang G."/>
            <person name="Farmer A.D."/>
            <person name="Cannon E.K."/>
            <person name="Liu X."/>
            <person name="Gao D."/>
            <person name="Clevenger J."/>
            <person name="Dash S."/>
            <person name="Ren L."/>
            <person name="Moretzsohn M.C."/>
            <person name="Shirasawa K."/>
            <person name="Huang W."/>
            <person name="Vidigal B."/>
            <person name="Abernathy B."/>
            <person name="Chu Y."/>
            <person name="Niederhuth C.E."/>
            <person name="Umale P."/>
            <person name="Araujo A.C."/>
            <person name="Kozik A."/>
            <person name="Kim K.D."/>
            <person name="Burow M.D."/>
            <person name="Varshney R.K."/>
            <person name="Wang X."/>
            <person name="Zhang X."/>
            <person name="Barkley N."/>
            <person name="Guimaraes P.M."/>
            <person name="Isobe S."/>
            <person name="Guo B."/>
            <person name="Liao B."/>
            <person name="Stalker H.T."/>
            <person name="Schmitz R.J."/>
            <person name="Scheffler B.E."/>
            <person name="Leal-Bertioli S.C."/>
            <person name="Xun X."/>
            <person name="Jackson S.A."/>
            <person name="Michelmore R."/>
            <person name="Ozias-Akins P."/>
        </authorList>
    </citation>
    <scope>NUCLEOTIDE SEQUENCE [LARGE SCALE GENOMIC DNA]</scope>
    <source>
        <strain evidence="1">cv. V14167</strain>
    </source>
</reference>
<dbReference type="AlphaFoldDB" id="A0A6P4DWM3"/>
<name>A0A6P4DWM3_ARADU</name>
<organism evidence="1 2">
    <name type="scientific">Arachis duranensis</name>
    <name type="common">Wild peanut</name>
    <dbReference type="NCBI Taxonomy" id="130453"/>
    <lineage>
        <taxon>Eukaryota</taxon>
        <taxon>Viridiplantae</taxon>
        <taxon>Streptophyta</taxon>
        <taxon>Embryophyta</taxon>
        <taxon>Tracheophyta</taxon>
        <taxon>Spermatophyta</taxon>
        <taxon>Magnoliopsida</taxon>
        <taxon>eudicotyledons</taxon>
        <taxon>Gunneridae</taxon>
        <taxon>Pentapetalae</taxon>
        <taxon>rosids</taxon>
        <taxon>fabids</taxon>
        <taxon>Fabales</taxon>
        <taxon>Fabaceae</taxon>
        <taxon>Papilionoideae</taxon>
        <taxon>50 kb inversion clade</taxon>
        <taxon>dalbergioids sensu lato</taxon>
        <taxon>Dalbergieae</taxon>
        <taxon>Pterocarpus clade</taxon>
        <taxon>Arachis</taxon>
    </lineage>
</organism>
<evidence type="ECO:0000313" key="1">
    <source>
        <dbReference type="Proteomes" id="UP000515211"/>
    </source>
</evidence>